<accession>A0AAD8N4D2</accession>
<organism evidence="2 3">
    <name type="scientific">Heracleum sosnowskyi</name>
    <dbReference type="NCBI Taxonomy" id="360622"/>
    <lineage>
        <taxon>Eukaryota</taxon>
        <taxon>Viridiplantae</taxon>
        <taxon>Streptophyta</taxon>
        <taxon>Embryophyta</taxon>
        <taxon>Tracheophyta</taxon>
        <taxon>Spermatophyta</taxon>
        <taxon>Magnoliopsida</taxon>
        <taxon>eudicotyledons</taxon>
        <taxon>Gunneridae</taxon>
        <taxon>Pentapetalae</taxon>
        <taxon>asterids</taxon>
        <taxon>campanulids</taxon>
        <taxon>Apiales</taxon>
        <taxon>Apiaceae</taxon>
        <taxon>Apioideae</taxon>
        <taxon>apioid superclade</taxon>
        <taxon>Tordylieae</taxon>
        <taxon>Tordyliinae</taxon>
        <taxon>Heracleum</taxon>
    </lineage>
</organism>
<keyword evidence="3" id="KW-1185">Reference proteome</keyword>
<gene>
    <name evidence="2" type="ORF">POM88_000810</name>
</gene>
<dbReference type="Proteomes" id="UP001237642">
    <property type="component" value="Unassembled WGS sequence"/>
</dbReference>
<sequence>MGENSQTNINKGKKKRTATLDEIDAAIRTQEMYNQQESTMIFMPNPRLNHCNVGTGSTPPASTPPNALSKKAKGGSQLGSSQGALTRTNVVKPFVAPRKKK</sequence>
<evidence type="ECO:0000313" key="2">
    <source>
        <dbReference type="EMBL" id="KAK1401205.1"/>
    </source>
</evidence>
<evidence type="ECO:0000256" key="1">
    <source>
        <dbReference type="SAM" id="MobiDB-lite"/>
    </source>
</evidence>
<reference evidence="2" key="2">
    <citation type="submission" date="2023-05" db="EMBL/GenBank/DDBJ databases">
        <authorList>
            <person name="Schelkunov M.I."/>
        </authorList>
    </citation>
    <scope>NUCLEOTIDE SEQUENCE</scope>
    <source>
        <strain evidence="2">Hsosn_3</strain>
        <tissue evidence="2">Leaf</tissue>
    </source>
</reference>
<feature type="region of interest" description="Disordered" evidence="1">
    <location>
        <begin position="52"/>
        <end position="101"/>
    </location>
</feature>
<dbReference type="EMBL" id="JAUIZM010000001">
    <property type="protein sequence ID" value="KAK1401205.1"/>
    <property type="molecule type" value="Genomic_DNA"/>
</dbReference>
<dbReference type="AlphaFoldDB" id="A0AAD8N4D2"/>
<reference evidence="2" key="1">
    <citation type="submission" date="2023-02" db="EMBL/GenBank/DDBJ databases">
        <title>Genome of toxic invasive species Heracleum sosnowskyi carries increased number of genes despite the absence of recent whole-genome duplications.</title>
        <authorList>
            <person name="Schelkunov M."/>
            <person name="Shtratnikova V."/>
            <person name="Makarenko M."/>
            <person name="Klepikova A."/>
            <person name="Omelchenko D."/>
            <person name="Novikova G."/>
            <person name="Obukhova E."/>
            <person name="Bogdanov V."/>
            <person name="Penin A."/>
            <person name="Logacheva M."/>
        </authorList>
    </citation>
    <scope>NUCLEOTIDE SEQUENCE</scope>
    <source>
        <strain evidence="2">Hsosn_3</strain>
        <tissue evidence="2">Leaf</tissue>
    </source>
</reference>
<proteinExistence type="predicted"/>
<feature type="compositionally biased region" description="Low complexity" evidence="1">
    <location>
        <begin position="54"/>
        <end position="85"/>
    </location>
</feature>
<comment type="caution">
    <text evidence="2">The sequence shown here is derived from an EMBL/GenBank/DDBJ whole genome shotgun (WGS) entry which is preliminary data.</text>
</comment>
<evidence type="ECO:0000313" key="3">
    <source>
        <dbReference type="Proteomes" id="UP001237642"/>
    </source>
</evidence>
<name>A0AAD8N4D2_9APIA</name>
<protein>
    <submittedName>
        <fullName evidence="2">Uncharacterized protein</fullName>
    </submittedName>
</protein>